<feature type="chain" id="PRO_5040725443" evidence="1">
    <location>
        <begin position="22"/>
        <end position="240"/>
    </location>
</feature>
<gene>
    <name evidence="3" type="ORF">M9978_08085</name>
</gene>
<feature type="domain" description="Putative auto-transporter adhesin head GIN" evidence="2">
    <location>
        <begin position="43"/>
        <end position="224"/>
    </location>
</feature>
<evidence type="ECO:0000259" key="2">
    <source>
        <dbReference type="Pfam" id="PF10988"/>
    </source>
</evidence>
<evidence type="ECO:0000313" key="4">
    <source>
        <dbReference type="Proteomes" id="UP001139451"/>
    </source>
</evidence>
<dbReference type="Gene3D" id="2.160.20.120">
    <property type="match status" value="1"/>
</dbReference>
<proteinExistence type="predicted"/>
<accession>A0A9X2HIR6</accession>
<name>A0A9X2HIR6_9SPHN</name>
<evidence type="ECO:0000256" key="1">
    <source>
        <dbReference type="SAM" id="SignalP"/>
    </source>
</evidence>
<dbReference type="RefSeq" id="WP_254292519.1">
    <property type="nucleotide sequence ID" value="NZ_JAMLDX010000005.1"/>
</dbReference>
<organism evidence="3 4">
    <name type="scientific">Sphingomonas tagetis</name>
    <dbReference type="NCBI Taxonomy" id="2949092"/>
    <lineage>
        <taxon>Bacteria</taxon>
        <taxon>Pseudomonadati</taxon>
        <taxon>Pseudomonadota</taxon>
        <taxon>Alphaproteobacteria</taxon>
        <taxon>Sphingomonadales</taxon>
        <taxon>Sphingomonadaceae</taxon>
        <taxon>Sphingomonas</taxon>
    </lineage>
</organism>
<keyword evidence="1" id="KW-0732">Signal</keyword>
<evidence type="ECO:0000313" key="3">
    <source>
        <dbReference type="EMBL" id="MCP3730387.1"/>
    </source>
</evidence>
<dbReference type="Pfam" id="PF10988">
    <property type="entry name" value="DUF2807"/>
    <property type="match status" value="1"/>
</dbReference>
<keyword evidence="4" id="KW-1185">Reference proteome</keyword>
<dbReference type="Proteomes" id="UP001139451">
    <property type="component" value="Unassembled WGS sequence"/>
</dbReference>
<feature type="signal peptide" evidence="1">
    <location>
        <begin position="1"/>
        <end position="21"/>
    </location>
</feature>
<reference evidence="3" key="1">
    <citation type="submission" date="2022-05" db="EMBL/GenBank/DDBJ databases">
        <title>Sphingomonas sp. strain MG17 Genome sequencing and assembly.</title>
        <authorList>
            <person name="Kim I."/>
        </authorList>
    </citation>
    <scope>NUCLEOTIDE SEQUENCE</scope>
    <source>
        <strain evidence="3">MG17</strain>
    </source>
</reference>
<protein>
    <submittedName>
        <fullName evidence="3">DUF2807 domain-containing protein</fullName>
    </submittedName>
</protein>
<comment type="caution">
    <text evidence="3">The sequence shown here is derived from an EMBL/GenBank/DDBJ whole genome shotgun (WGS) entry which is preliminary data.</text>
</comment>
<sequence length="240" mass="23451">MKTVFAALFAAPLAACGMANGMSGEVVQPSGSGGTRTFDVAGFTGVALLGADDVEVRHGASFAVSAQGDSALLDKLEIRKDGDTLKIGRKDGDWNWGGDTGAKITVTLPRLTAASLAGSGDMTVDRAEGDFRGAVAGSGDLKIAQLGGGKAGLSIAGSGDIGVAAGQAAEISARIAGSGNIDAAGVKAERGNVSIAGSGSVRAQFTGEAKVSIVGSGDVEVTGGAKCQVSQMGSGTARCS</sequence>
<dbReference type="AlphaFoldDB" id="A0A9X2HIR6"/>
<dbReference type="EMBL" id="JAMLDX010000005">
    <property type="protein sequence ID" value="MCP3730387.1"/>
    <property type="molecule type" value="Genomic_DNA"/>
</dbReference>
<dbReference type="InterPro" id="IPR021255">
    <property type="entry name" value="DUF2807"/>
</dbReference>